<keyword evidence="6 7" id="KW-0408">Iron</keyword>
<dbReference type="PANTHER" id="PTHR30600">
    <property type="entry name" value="CYTOCHROME C PEROXIDASE-RELATED"/>
    <property type="match status" value="1"/>
</dbReference>
<dbReference type="InterPro" id="IPR051395">
    <property type="entry name" value="Cytochrome_c_Peroxidase/MauG"/>
</dbReference>
<feature type="domain" description="Cytochrome c" evidence="9">
    <location>
        <begin position="291"/>
        <end position="414"/>
    </location>
</feature>
<dbReference type="Proteomes" id="UP000324479">
    <property type="component" value="Unassembled WGS sequence"/>
</dbReference>
<dbReference type="InterPro" id="IPR009056">
    <property type="entry name" value="Cyt_c-like_dom"/>
</dbReference>
<dbReference type="GO" id="GO:0009055">
    <property type="term" value="F:electron transfer activity"/>
    <property type="evidence" value="ECO:0007669"/>
    <property type="project" value="InterPro"/>
</dbReference>
<dbReference type="RefSeq" id="WP_150075440.1">
    <property type="nucleotide sequence ID" value="NZ_VWOX01000003.1"/>
</dbReference>
<dbReference type="Gene3D" id="1.10.760.10">
    <property type="entry name" value="Cytochrome c-like domain"/>
    <property type="match status" value="2"/>
</dbReference>
<dbReference type="GO" id="GO:0004130">
    <property type="term" value="F:cytochrome-c peroxidase activity"/>
    <property type="evidence" value="ECO:0007669"/>
    <property type="project" value="TreeGrafter"/>
</dbReference>
<evidence type="ECO:0000256" key="5">
    <source>
        <dbReference type="ARBA" id="ARBA00023002"/>
    </source>
</evidence>
<sequence>MSNRDRFRLRSVFGTATCLAAGWCFSAAAVAAPLDSTTDSQEASQTAQLGTDTSLLSGIPGEGKVSLEEVQQWLADPANHTELTVQLPKGLDAASGNIYIPEDNPLTRAKIELGRQLYFDPRLSSDSTISCASCHDPASGYAAPTQFGVGVGGQEGGRNSPVSYNRIITKEQFWDGRAGSLEDQAVGPIANPIEMGNTHEQCVSDLASNKVYVAEFDKIFPDGLTIDNVGKALAAFERTLVTGPAPYDYQVELDNFKKVFAADLEFLDEDPELKEEFDALQAAAAKHPMSESAKRGMKLFSGKANCTACHAGANFADEQYHNLGVGMDAEEPDLGRYEVTEQEKDKGAFKTPTLRNVALSGPYMHDGSQKTLEEVVEWYDKGGHKNPWLSDKMKPLNLTDQEKADLVAFMKEGLTGSFPKLETGRLPE</sequence>
<dbReference type="InterPro" id="IPR036909">
    <property type="entry name" value="Cyt_c-like_dom_sf"/>
</dbReference>
<evidence type="ECO:0000313" key="11">
    <source>
        <dbReference type="Proteomes" id="UP000324479"/>
    </source>
</evidence>
<evidence type="ECO:0000256" key="1">
    <source>
        <dbReference type="ARBA" id="ARBA00004196"/>
    </source>
</evidence>
<keyword evidence="2 7" id="KW-0349">Heme</keyword>
<protein>
    <submittedName>
        <fullName evidence="10">C-type cytochrome</fullName>
    </submittedName>
</protein>
<evidence type="ECO:0000259" key="9">
    <source>
        <dbReference type="PROSITE" id="PS51007"/>
    </source>
</evidence>
<keyword evidence="3 7" id="KW-0479">Metal-binding</keyword>
<comment type="caution">
    <text evidence="10">The sequence shown here is derived from an EMBL/GenBank/DDBJ whole genome shotgun (WGS) entry which is preliminary data.</text>
</comment>
<dbReference type="PROSITE" id="PS51007">
    <property type="entry name" value="CYTC"/>
    <property type="match status" value="1"/>
</dbReference>
<comment type="subcellular location">
    <subcellularLocation>
        <location evidence="1">Cell envelope</location>
    </subcellularLocation>
</comment>
<feature type="chain" id="PRO_5024465048" evidence="8">
    <location>
        <begin position="32"/>
        <end position="428"/>
    </location>
</feature>
<evidence type="ECO:0000256" key="3">
    <source>
        <dbReference type="ARBA" id="ARBA00022723"/>
    </source>
</evidence>
<dbReference type="GO" id="GO:0046872">
    <property type="term" value="F:metal ion binding"/>
    <property type="evidence" value="ECO:0007669"/>
    <property type="project" value="UniProtKB-KW"/>
</dbReference>
<evidence type="ECO:0000256" key="6">
    <source>
        <dbReference type="ARBA" id="ARBA00023004"/>
    </source>
</evidence>
<name>A0A5M6DFW5_9BACT</name>
<keyword evidence="4 8" id="KW-0732">Signal</keyword>
<dbReference type="Pfam" id="PF03150">
    <property type="entry name" value="CCP_MauG"/>
    <property type="match status" value="1"/>
</dbReference>
<dbReference type="Pfam" id="PF00034">
    <property type="entry name" value="Cytochrom_C"/>
    <property type="match status" value="1"/>
</dbReference>
<dbReference type="InterPro" id="IPR004852">
    <property type="entry name" value="Di-haem_cyt_c_peroxidsae"/>
</dbReference>
<accession>A0A5M6DFW5</accession>
<dbReference type="GO" id="GO:0020037">
    <property type="term" value="F:heme binding"/>
    <property type="evidence" value="ECO:0007669"/>
    <property type="project" value="InterPro"/>
</dbReference>
<evidence type="ECO:0000313" key="10">
    <source>
        <dbReference type="EMBL" id="KAA5545172.1"/>
    </source>
</evidence>
<dbReference type="PANTHER" id="PTHR30600:SF10">
    <property type="entry name" value="BLL6722 PROTEIN"/>
    <property type="match status" value="1"/>
</dbReference>
<dbReference type="FunFam" id="1.10.760.10:FF:000031">
    <property type="entry name" value="Di-heme cytochrome C peroxidase"/>
    <property type="match status" value="1"/>
</dbReference>
<evidence type="ECO:0000256" key="7">
    <source>
        <dbReference type="PROSITE-ProRule" id="PRU00433"/>
    </source>
</evidence>
<evidence type="ECO:0000256" key="4">
    <source>
        <dbReference type="ARBA" id="ARBA00022729"/>
    </source>
</evidence>
<gene>
    <name evidence="10" type="ORF">FYK55_05720</name>
</gene>
<evidence type="ECO:0000256" key="2">
    <source>
        <dbReference type="ARBA" id="ARBA00022617"/>
    </source>
</evidence>
<keyword evidence="5" id="KW-0560">Oxidoreductase</keyword>
<dbReference type="SUPFAM" id="SSF46626">
    <property type="entry name" value="Cytochrome c"/>
    <property type="match status" value="2"/>
</dbReference>
<dbReference type="EMBL" id="VWOX01000003">
    <property type="protein sequence ID" value="KAA5545172.1"/>
    <property type="molecule type" value="Genomic_DNA"/>
</dbReference>
<proteinExistence type="predicted"/>
<reference evidence="10 11" key="1">
    <citation type="submission" date="2019-08" db="EMBL/GenBank/DDBJ databases">
        <authorList>
            <person name="Dhanesh K."/>
            <person name="Kumar G."/>
            <person name="Sasikala C."/>
            <person name="Venkata Ramana C."/>
        </authorList>
    </citation>
    <scope>NUCLEOTIDE SEQUENCE [LARGE SCALE GENOMIC DNA]</scope>
    <source>
        <strain evidence="10 11">JC645</strain>
    </source>
</reference>
<evidence type="ECO:0000256" key="8">
    <source>
        <dbReference type="SAM" id="SignalP"/>
    </source>
</evidence>
<dbReference type="AlphaFoldDB" id="A0A5M6DFW5"/>
<dbReference type="GO" id="GO:0030313">
    <property type="term" value="C:cell envelope"/>
    <property type="evidence" value="ECO:0007669"/>
    <property type="project" value="UniProtKB-SubCell"/>
</dbReference>
<keyword evidence="11" id="KW-1185">Reference proteome</keyword>
<organism evidence="10 11">
    <name type="scientific">Roseiconus nitratireducens</name>
    <dbReference type="NCBI Taxonomy" id="2605748"/>
    <lineage>
        <taxon>Bacteria</taxon>
        <taxon>Pseudomonadati</taxon>
        <taxon>Planctomycetota</taxon>
        <taxon>Planctomycetia</taxon>
        <taxon>Pirellulales</taxon>
        <taxon>Pirellulaceae</taxon>
        <taxon>Roseiconus</taxon>
    </lineage>
</organism>
<feature type="signal peptide" evidence="8">
    <location>
        <begin position="1"/>
        <end position="31"/>
    </location>
</feature>